<dbReference type="InterPro" id="IPR000998">
    <property type="entry name" value="MAM_dom"/>
</dbReference>
<dbReference type="EMBL" id="VIAR01000025">
    <property type="protein sequence ID" value="TQD33368.1"/>
    <property type="molecule type" value="Genomic_DNA"/>
</dbReference>
<dbReference type="PANTHER" id="PTHR46708:SF2">
    <property type="entry name" value="FIBRONECTIN TYPE-III DOMAIN-CONTAINING PROTEIN"/>
    <property type="match status" value="1"/>
</dbReference>
<dbReference type="AlphaFoldDB" id="A0A507ZBK2"/>
<feature type="non-terminal residue" evidence="4">
    <location>
        <position position="1238"/>
    </location>
</feature>
<organism evidence="4 5">
    <name type="scientific">Haloflavibacter putidus</name>
    <dbReference type="NCBI Taxonomy" id="2576776"/>
    <lineage>
        <taxon>Bacteria</taxon>
        <taxon>Pseudomonadati</taxon>
        <taxon>Bacteroidota</taxon>
        <taxon>Flavobacteriia</taxon>
        <taxon>Flavobacteriales</taxon>
        <taxon>Flavobacteriaceae</taxon>
        <taxon>Haloflavibacter</taxon>
    </lineage>
</organism>
<evidence type="ECO:0000259" key="3">
    <source>
        <dbReference type="PROSITE" id="PS50853"/>
    </source>
</evidence>
<reference evidence="4 5" key="1">
    <citation type="submission" date="2019-06" db="EMBL/GenBank/DDBJ databases">
        <title>Flavibacter putida gen. nov., sp. nov., a novel marine bacterium of the family Flavobacteriaceae isolated from coastal seawater.</title>
        <authorList>
            <person name="Feng X."/>
        </authorList>
    </citation>
    <scope>NUCLEOTIDE SEQUENCE [LARGE SCALE GENOMIC DNA]</scope>
    <source>
        <strain evidence="4 5">PLHSN227</strain>
    </source>
</reference>
<comment type="caution">
    <text evidence="4">The sequence shown here is derived from an EMBL/GenBank/DDBJ whole genome shotgun (WGS) entry which is preliminary data.</text>
</comment>
<dbReference type="CDD" id="cd00063">
    <property type="entry name" value="FN3"/>
    <property type="match status" value="2"/>
</dbReference>
<keyword evidence="1" id="KW-0677">Repeat</keyword>
<evidence type="ECO:0000259" key="2">
    <source>
        <dbReference type="PROSITE" id="PS50060"/>
    </source>
</evidence>
<dbReference type="Pfam" id="PF23759">
    <property type="entry name" value="GBD_T9SS_assoc"/>
    <property type="match status" value="1"/>
</dbReference>
<gene>
    <name evidence="4" type="ORF">FKR84_13185</name>
</gene>
<dbReference type="InterPro" id="IPR049804">
    <property type="entry name" value="Choice_anch_L"/>
</dbReference>
<dbReference type="GO" id="GO:0016020">
    <property type="term" value="C:membrane"/>
    <property type="evidence" value="ECO:0007669"/>
    <property type="project" value="InterPro"/>
</dbReference>
<dbReference type="GO" id="GO:0005975">
    <property type="term" value="P:carbohydrate metabolic process"/>
    <property type="evidence" value="ECO:0007669"/>
    <property type="project" value="UniProtKB-ARBA"/>
</dbReference>
<evidence type="ECO:0008006" key="6">
    <source>
        <dbReference type="Google" id="ProtNLM"/>
    </source>
</evidence>
<dbReference type="Proteomes" id="UP000317169">
    <property type="component" value="Unassembled WGS sequence"/>
</dbReference>
<dbReference type="InterPro" id="IPR013783">
    <property type="entry name" value="Ig-like_fold"/>
</dbReference>
<dbReference type="PROSITE" id="PS50060">
    <property type="entry name" value="MAM_2"/>
    <property type="match status" value="2"/>
</dbReference>
<evidence type="ECO:0000313" key="4">
    <source>
        <dbReference type="EMBL" id="TQD33368.1"/>
    </source>
</evidence>
<dbReference type="Pfam" id="PF00629">
    <property type="entry name" value="MAM"/>
    <property type="match status" value="2"/>
</dbReference>
<accession>A0A507ZBK2</accession>
<name>A0A507ZBK2_9FLAO</name>
<evidence type="ECO:0000256" key="1">
    <source>
        <dbReference type="ARBA" id="ARBA00022737"/>
    </source>
</evidence>
<dbReference type="SUPFAM" id="SSF49265">
    <property type="entry name" value="Fibronectin type III"/>
    <property type="match status" value="1"/>
</dbReference>
<feature type="domain" description="Fibronectin type-III" evidence="3">
    <location>
        <begin position="9"/>
        <end position="101"/>
    </location>
</feature>
<feature type="non-terminal residue" evidence="4">
    <location>
        <position position="1"/>
    </location>
</feature>
<dbReference type="RefSeq" id="WP_233357779.1">
    <property type="nucleotide sequence ID" value="NZ_VIAR01000025.1"/>
</dbReference>
<dbReference type="Pfam" id="PF00041">
    <property type="entry name" value="fn3"/>
    <property type="match status" value="2"/>
</dbReference>
<dbReference type="PANTHER" id="PTHR46708">
    <property type="entry name" value="TENASCIN"/>
    <property type="match status" value="1"/>
</dbReference>
<protein>
    <recommendedName>
        <fullName evidence="6">Fibronectin type III domain-containing protein</fullName>
    </recommendedName>
</protein>
<dbReference type="InterPro" id="IPR050991">
    <property type="entry name" value="ECM_Regulatory_Proteins"/>
</dbReference>
<dbReference type="InterPro" id="IPR036116">
    <property type="entry name" value="FN3_sf"/>
</dbReference>
<dbReference type="InterPro" id="IPR003961">
    <property type="entry name" value="FN3_dom"/>
</dbReference>
<dbReference type="SMART" id="SM00060">
    <property type="entry name" value="FN3"/>
    <property type="match status" value="2"/>
</dbReference>
<evidence type="ECO:0000313" key="5">
    <source>
        <dbReference type="Proteomes" id="UP000317169"/>
    </source>
</evidence>
<dbReference type="InterPro" id="IPR013320">
    <property type="entry name" value="ConA-like_dom_sf"/>
</dbReference>
<dbReference type="GO" id="GO:0004553">
    <property type="term" value="F:hydrolase activity, hydrolyzing O-glycosyl compounds"/>
    <property type="evidence" value="ECO:0007669"/>
    <property type="project" value="UniProtKB-ARBA"/>
</dbReference>
<sequence length="1238" mass="131804">VVDPPACAMPVDLVVNNITSATAEISWTPISDETEWEIIYGPVGFDLETEGTSVIDNDGSVGITLTGLNPATDYEVYIKAICSPTDESNLSGPIAFSTACDVISLPWVEDFAADSTPTCWEEGGDNAWDYSTAAGYAATDVLDHTPGGGTNYAWMDGSDNSDGEISTLTSPFIDVSSLTTPALSFALFSNNTDDSAINIIEVEFYDGTSWNSILNVGTLLGDSWQEYIINVSSYSITGPARVRFTVTGSTNGSAFYNDILIDDVSFMELPTCPKPINLVTENATSTSVDVSWTPNGSETEWEIIYGPVGFDPETEGTSVIDNNGTAGITLTGLNPATDYDVYVKAVCSPTDESNLTGPIAFSTECDVISLPWSEDFATDTTPTCWEEGGDNTWDYSTGAGYAATDVLDHTPGGGTNYAWMDGSDNVSGEISTLTSPFIDVSSLTVPALEFYLFSNNTDDGAINIVDVEIYNGTAWNDILNINTLQGDNWQGFTIDISSYNITGPVRVRFTVTGSANGSAYYNDILIDDVTFIEMPDCIDPIVDFDIVSDCDNSPQFFIEGEVTDIGGSDPIEISDDQGSPMQTLTAEGTFTFGPYPNGTEVFITVENTSDVNCSTISTGLVQNYCPPSNDECIAAIEVTPNDDSNCTNVTAGTIQGGTASAEPNTCSGTANDDVWFQFTATTTDHIISILNISDSNTLYHSVYEGVDCDNLSLLYCADGFGDESSIANNLTVGETYWVRVYTSDSAPDQNTNFDICVASLTPPIIVDTNTYTIDQLVTDVLINNPCAQVSNITAVTGTDFGDVNGIGYFDYNNSSFPLESGVVLNSGDVTEVPGPETGIQSSGGSSWPGDPDLTALIQQIEGNTTSDSNNATIIEFDFVPFINEISFDFLFASDEYGTFQCSYSDSFAFFLTDSNGNTTNLAVVPGTSDPVSVLTIRDDAYNSSCSSQNEQYFANYYGAGGLSEFAAPIDFKGHTTVLTAQSAVTPGEQYHIKLVIGDRNDTSYNSAVFLQAGSFDIGGIDLGDDITLENGNINCQGDPITLDTGITNTTDAQIDWYFDGNLISGENGPTLEVTEEGNYTVSVIYFGQCGLTDQIDVNFIDPLEVDLGNDTSVCNGLITLDGTPTNAGMFGNATYTWYQDGTEIAGETSATLDVTEEGTYTVEVDAVILDTDGNPTSSTCFATDEVIVDSSAFTVDLGGDQNFCSTDSYVIEATLTGAAPSDATFEWSDSDGVIVGET</sequence>
<proteinExistence type="predicted"/>
<dbReference type="SUPFAM" id="SSF49899">
    <property type="entry name" value="Concanavalin A-like lectins/glucanases"/>
    <property type="match status" value="2"/>
</dbReference>
<keyword evidence="5" id="KW-1185">Reference proteome</keyword>
<dbReference type="Gene3D" id="2.60.40.10">
    <property type="entry name" value="Immunoglobulins"/>
    <property type="match status" value="2"/>
</dbReference>
<feature type="domain" description="MAM" evidence="2">
    <location>
        <begin position="372"/>
        <end position="539"/>
    </location>
</feature>
<dbReference type="NCBIfam" id="NF038133">
    <property type="entry name" value="choice_anch_L"/>
    <property type="match status" value="1"/>
</dbReference>
<feature type="domain" description="MAM" evidence="2">
    <location>
        <begin position="110"/>
        <end position="274"/>
    </location>
</feature>
<dbReference type="Gene3D" id="2.60.120.200">
    <property type="match status" value="2"/>
</dbReference>
<feature type="domain" description="Fibronectin type-III" evidence="3">
    <location>
        <begin position="274"/>
        <end position="366"/>
    </location>
</feature>
<dbReference type="PROSITE" id="PS50853">
    <property type="entry name" value="FN3"/>
    <property type="match status" value="2"/>
</dbReference>
<dbReference type="InterPro" id="IPR056600">
    <property type="entry name" value="GBD_T9SS_assoc"/>
</dbReference>